<accession>A0ABR3SVT5</accession>
<feature type="region of interest" description="Disordered" evidence="1">
    <location>
        <begin position="564"/>
        <end position="587"/>
    </location>
</feature>
<dbReference type="SUPFAM" id="SSF56112">
    <property type="entry name" value="Protein kinase-like (PK-like)"/>
    <property type="match status" value="1"/>
</dbReference>
<dbReference type="InterPro" id="IPR000719">
    <property type="entry name" value="Prot_kinase_dom"/>
</dbReference>
<dbReference type="Proteomes" id="UP001521116">
    <property type="component" value="Unassembled WGS sequence"/>
</dbReference>
<dbReference type="PROSITE" id="PS00108">
    <property type="entry name" value="PROTEIN_KINASE_ST"/>
    <property type="match status" value="1"/>
</dbReference>
<comment type="caution">
    <text evidence="3">The sequence shown here is derived from an EMBL/GenBank/DDBJ whole genome shotgun (WGS) entry which is preliminary data.</text>
</comment>
<organism evidence="3 4">
    <name type="scientific">Neofusicoccum ribis</name>
    <dbReference type="NCBI Taxonomy" id="45134"/>
    <lineage>
        <taxon>Eukaryota</taxon>
        <taxon>Fungi</taxon>
        <taxon>Dikarya</taxon>
        <taxon>Ascomycota</taxon>
        <taxon>Pezizomycotina</taxon>
        <taxon>Dothideomycetes</taxon>
        <taxon>Dothideomycetes incertae sedis</taxon>
        <taxon>Botryosphaeriales</taxon>
        <taxon>Botryosphaeriaceae</taxon>
        <taxon>Neofusicoccum</taxon>
    </lineage>
</organism>
<protein>
    <recommendedName>
        <fullName evidence="2">Protein kinase domain-containing protein</fullName>
    </recommendedName>
</protein>
<evidence type="ECO:0000313" key="4">
    <source>
        <dbReference type="Proteomes" id="UP001521116"/>
    </source>
</evidence>
<dbReference type="InterPro" id="IPR011009">
    <property type="entry name" value="Kinase-like_dom_sf"/>
</dbReference>
<evidence type="ECO:0000256" key="1">
    <source>
        <dbReference type="SAM" id="MobiDB-lite"/>
    </source>
</evidence>
<evidence type="ECO:0000313" key="3">
    <source>
        <dbReference type="EMBL" id="KAL1631019.1"/>
    </source>
</evidence>
<dbReference type="InterPro" id="IPR008271">
    <property type="entry name" value="Ser/Thr_kinase_AS"/>
</dbReference>
<feature type="compositionally biased region" description="Polar residues" evidence="1">
    <location>
        <begin position="35"/>
        <end position="56"/>
    </location>
</feature>
<reference evidence="3 4" key="1">
    <citation type="submission" date="2024-02" db="EMBL/GenBank/DDBJ databases">
        <title>De novo assembly and annotation of 12 fungi associated with fruit tree decline syndrome in Ontario, Canada.</title>
        <authorList>
            <person name="Sulman M."/>
            <person name="Ellouze W."/>
            <person name="Ilyukhin E."/>
        </authorList>
    </citation>
    <scope>NUCLEOTIDE SEQUENCE [LARGE SCALE GENOMIC DNA]</scope>
    <source>
        <strain evidence="3 4">M1-105</strain>
    </source>
</reference>
<evidence type="ECO:0000259" key="2">
    <source>
        <dbReference type="PROSITE" id="PS50011"/>
    </source>
</evidence>
<dbReference type="PANTHER" id="PTHR24359:SF1">
    <property type="entry name" value="INHIBITOR OF NUCLEAR FACTOR KAPPA-B KINASE EPSILON SUBUNIT HOMOLOG 1-RELATED"/>
    <property type="match status" value="1"/>
</dbReference>
<keyword evidence="4" id="KW-1185">Reference proteome</keyword>
<proteinExistence type="predicted"/>
<dbReference type="Pfam" id="PF00069">
    <property type="entry name" value="Pkinase"/>
    <property type="match status" value="1"/>
</dbReference>
<name>A0ABR3SVT5_9PEZI</name>
<dbReference type="EMBL" id="JAJVDC020000043">
    <property type="protein sequence ID" value="KAL1631019.1"/>
    <property type="molecule type" value="Genomic_DNA"/>
</dbReference>
<feature type="region of interest" description="Disordered" evidence="1">
    <location>
        <begin position="398"/>
        <end position="423"/>
    </location>
</feature>
<feature type="domain" description="Protein kinase" evidence="2">
    <location>
        <begin position="205"/>
        <end position="569"/>
    </location>
</feature>
<dbReference type="Gene3D" id="1.10.510.10">
    <property type="entry name" value="Transferase(Phosphotransferase) domain 1"/>
    <property type="match status" value="1"/>
</dbReference>
<dbReference type="PROSITE" id="PS50011">
    <property type="entry name" value="PROTEIN_KINASE_DOM"/>
    <property type="match status" value="1"/>
</dbReference>
<dbReference type="PANTHER" id="PTHR24359">
    <property type="entry name" value="SERINE/THREONINE-PROTEIN KINASE SBK1"/>
    <property type="match status" value="1"/>
</dbReference>
<sequence length="854" mass="97499">MGQNQSLLSIFKAQKQSLRHTGALTLPTTERRRNQTAPCVSSEVTTLAEGRSSSDSTTREAPEDLFTDLYKIMKHPDDFSKQIIILEDLRRFWHQNDRDQFYRSQSWFDGDNLYHEDFLKIISILILARFRRWSRFREIFIDQPNRRDEDLPFELPELTKNTFLGPVDGRTFNSYQWIFCPLVITEMREIRHLDGPERERRLPYIEQPKEIGGGATAEVYVVPIAPGHLKFCSHGGTVNEKRKLVALKRLYKKGVPDKEFTNLAILRKNVSQHNRIMVNIATTASASHYDILYDVAAYDLNQFLEAADPRKLHRLDSANRGHNGSHDYKPADLIKESFHLADALDFLHSRLDGDTSELACTHNDLKPENILVFFPHNEERYPVGQWKIADFGISGVKPTRGQSERRSDTHLSVGPAAETHRGQRDIRAASLSMTKAHRDPGRYTAPEVVALGVVQSDARKGDIWSFGCIFSEVLAFAIGPELVTELRDICEGGYDDMRFYNESTREIKKEILPWLSGISERYPKTAENGPQWIKDCVKVISRILTPQDPQERPRGRAIRNDLKKIHSSMRPSQTPPTPVASPDAESDHNFQESTLFEVGSTYSDSSFLTYSPLQSPTSTSNAWLDSYNQMPKPERRPHPTFTSRLEPGLEQPKLEAQLALKPGPKPEIKLSLEVAKGIRNWWQRKDSATYWVWGIPPHKPECQEMWRRTAYHIKDAIFQSGCSVAAYYAGPLPDRSKSGLVMARCLLEQWNFNSQPSAAFDLEGSLNRLKEILGEAKKPVFGILHGLDPDSSDQALRSVLETLFAAQQSCNLKLIFFTEKSSEVLEDKTTVSERYDTRHCERREEPLSKLLEMS</sequence>
<gene>
    <name evidence="3" type="ORF">SLS56_004693</name>
</gene>
<dbReference type="SMART" id="SM00220">
    <property type="entry name" value="S_TKc"/>
    <property type="match status" value="1"/>
</dbReference>
<feature type="region of interest" description="Disordered" evidence="1">
    <location>
        <begin position="27"/>
        <end position="60"/>
    </location>
</feature>